<protein>
    <submittedName>
        <fullName evidence="2">Uncharacterized protein</fullName>
    </submittedName>
</protein>
<accession>A0AAQ3JZJ4</accession>
<feature type="compositionally biased region" description="Polar residues" evidence="1">
    <location>
        <begin position="19"/>
        <end position="30"/>
    </location>
</feature>
<dbReference type="Proteomes" id="UP001327560">
    <property type="component" value="Chromosome 2"/>
</dbReference>
<feature type="compositionally biased region" description="Low complexity" evidence="1">
    <location>
        <begin position="57"/>
        <end position="68"/>
    </location>
</feature>
<feature type="compositionally biased region" description="Low complexity" evidence="1">
    <location>
        <begin position="1"/>
        <end position="18"/>
    </location>
</feature>
<reference evidence="2 3" key="1">
    <citation type="submission" date="2023-10" db="EMBL/GenBank/DDBJ databases">
        <title>Chromosome-scale genome assembly provides insights into flower coloration mechanisms of Canna indica.</title>
        <authorList>
            <person name="Li C."/>
        </authorList>
    </citation>
    <scope>NUCLEOTIDE SEQUENCE [LARGE SCALE GENOMIC DNA]</scope>
    <source>
        <tissue evidence="2">Flower</tissue>
    </source>
</reference>
<name>A0AAQ3JZJ4_9LILI</name>
<gene>
    <name evidence="2" type="ORF">Cni_G07733</name>
</gene>
<organism evidence="2 3">
    <name type="scientific">Canna indica</name>
    <name type="common">Indian-shot</name>
    <dbReference type="NCBI Taxonomy" id="4628"/>
    <lineage>
        <taxon>Eukaryota</taxon>
        <taxon>Viridiplantae</taxon>
        <taxon>Streptophyta</taxon>
        <taxon>Embryophyta</taxon>
        <taxon>Tracheophyta</taxon>
        <taxon>Spermatophyta</taxon>
        <taxon>Magnoliopsida</taxon>
        <taxon>Liliopsida</taxon>
        <taxon>Zingiberales</taxon>
        <taxon>Cannaceae</taxon>
        <taxon>Canna</taxon>
    </lineage>
</organism>
<dbReference type="EMBL" id="CP136891">
    <property type="protein sequence ID" value="WOK99021.1"/>
    <property type="molecule type" value="Genomic_DNA"/>
</dbReference>
<dbReference type="AlphaFoldDB" id="A0AAQ3JZJ4"/>
<sequence>MLPTRRSSPRSSGIVSISQFARRTPTTSPLSPCHDASVFRSPVSQHAQVSGPTPTILGSPGKSLPSSPARHTGYGQNSPSPNRVSRRSYEKLEKNGESNV</sequence>
<feature type="compositionally biased region" description="Basic and acidic residues" evidence="1">
    <location>
        <begin position="87"/>
        <end position="100"/>
    </location>
</feature>
<keyword evidence="3" id="KW-1185">Reference proteome</keyword>
<evidence type="ECO:0000313" key="2">
    <source>
        <dbReference type="EMBL" id="WOK99021.1"/>
    </source>
</evidence>
<feature type="region of interest" description="Disordered" evidence="1">
    <location>
        <begin position="1"/>
        <end position="100"/>
    </location>
</feature>
<evidence type="ECO:0000256" key="1">
    <source>
        <dbReference type="SAM" id="MobiDB-lite"/>
    </source>
</evidence>
<proteinExistence type="predicted"/>
<feature type="compositionally biased region" description="Polar residues" evidence="1">
    <location>
        <begin position="42"/>
        <end position="53"/>
    </location>
</feature>
<evidence type="ECO:0000313" key="3">
    <source>
        <dbReference type="Proteomes" id="UP001327560"/>
    </source>
</evidence>